<organism evidence="1 2">
    <name type="scientific">Stylosanthes scabra</name>
    <dbReference type="NCBI Taxonomy" id="79078"/>
    <lineage>
        <taxon>Eukaryota</taxon>
        <taxon>Viridiplantae</taxon>
        <taxon>Streptophyta</taxon>
        <taxon>Embryophyta</taxon>
        <taxon>Tracheophyta</taxon>
        <taxon>Spermatophyta</taxon>
        <taxon>Magnoliopsida</taxon>
        <taxon>eudicotyledons</taxon>
        <taxon>Gunneridae</taxon>
        <taxon>Pentapetalae</taxon>
        <taxon>rosids</taxon>
        <taxon>fabids</taxon>
        <taxon>Fabales</taxon>
        <taxon>Fabaceae</taxon>
        <taxon>Papilionoideae</taxon>
        <taxon>50 kb inversion clade</taxon>
        <taxon>dalbergioids sensu lato</taxon>
        <taxon>Dalbergieae</taxon>
        <taxon>Pterocarpus clade</taxon>
        <taxon>Stylosanthes</taxon>
    </lineage>
</organism>
<gene>
    <name evidence="1" type="ORF">PIB30_101244</name>
</gene>
<keyword evidence="2" id="KW-1185">Reference proteome</keyword>
<reference evidence="1 2" key="1">
    <citation type="journal article" date="2023" name="Plants (Basel)">
        <title>Bridging the Gap: Combining Genomics and Transcriptomics Approaches to Understand Stylosanthes scabra, an Orphan Legume from the Brazilian Caatinga.</title>
        <authorList>
            <person name="Ferreira-Neto J.R.C."/>
            <person name="da Silva M.D."/>
            <person name="Binneck E."/>
            <person name="de Melo N.F."/>
            <person name="da Silva R.H."/>
            <person name="de Melo A.L.T.M."/>
            <person name="Pandolfi V."/>
            <person name="Bustamante F.O."/>
            <person name="Brasileiro-Vidal A.C."/>
            <person name="Benko-Iseppon A.M."/>
        </authorList>
    </citation>
    <scope>NUCLEOTIDE SEQUENCE [LARGE SCALE GENOMIC DNA]</scope>
    <source>
        <tissue evidence="1">Leaves</tissue>
    </source>
</reference>
<evidence type="ECO:0000313" key="2">
    <source>
        <dbReference type="Proteomes" id="UP001341840"/>
    </source>
</evidence>
<sequence length="80" mass="8539">PKLPAPLIAYDVSVLGRFGTRPIRFLQMAGGQIACTNPVKCTSTIARVQIVGRWLSVPDASRIRISVTTSGGFIGRGIEV</sequence>
<proteinExistence type="predicted"/>
<evidence type="ECO:0000313" key="1">
    <source>
        <dbReference type="EMBL" id="MED6189975.1"/>
    </source>
</evidence>
<feature type="non-terminal residue" evidence="1">
    <location>
        <position position="1"/>
    </location>
</feature>
<dbReference type="EMBL" id="JASCZI010184178">
    <property type="protein sequence ID" value="MED6189975.1"/>
    <property type="molecule type" value="Genomic_DNA"/>
</dbReference>
<protein>
    <submittedName>
        <fullName evidence="1">Uncharacterized protein</fullName>
    </submittedName>
</protein>
<accession>A0ABU6WVM0</accession>
<comment type="caution">
    <text evidence="1">The sequence shown here is derived from an EMBL/GenBank/DDBJ whole genome shotgun (WGS) entry which is preliminary data.</text>
</comment>
<name>A0ABU6WVM0_9FABA</name>
<dbReference type="Proteomes" id="UP001341840">
    <property type="component" value="Unassembled WGS sequence"/>
</dbReference>